<dbReference type="Pfam" id="PF22920">
    <property type="entry name" value="UvrC_RNaseH"/>
    <property type="match status" value="1"/>
</dbReference>
<dbReference type="SUPFAM" id="SSF82771">
    <property type="entry name" value="GIY-YIG endonuclease"/>
    <property type="match status" value="1"/>
</dbReference>
<dbReference type="InterPro" id="IPR001162">
    <property type="entry name" value="UvrC_RNase_H_dom"/>
</dbReference>
<evidence type="ECO:0000259" key="7">
    <source>
        <dbReference type="PROSITE" id="PS50151"/>
    </source>
</evidence>
<dbReference type="AlphaFoldDB" id="A0A8T8K3I2"/>
<dbReference type="SMART" id="SM00465">
    <property type="entry name" value="GIYc"/>
    <property type="match status" value="1"/>
</dbReference>
<keyword evidence="5 6" id="KW-0234">DNA repair</keyword>
<dbReference type="GO" id="GO:0009381">
    <property type="term" value="F:excinuclease ABC activity"/>
    <property type="evidence" value="ECO:0007669"/>
    <property type="project" value="UniProtKB-UniRule"/>
</dbReference>
<evidence type="ECO:0000259" key="8">
    <source>
        <dbReference type="PROSITE" id="PS50164"/>
    </source>
</evidence>
<evidence type="ECO:0000256" key="1">
    <source>
        <dbReference type="ARBA" id="ARBA00022490"/>
    </source>
</evidence>
<dbReference type="HAMAP" id="MF_00203">
    <property type="entry name" value="UvrC"/>
    <property type="match status" value="1"/>
</dbReference>
<dbReference type="PANTHER" id="PTHR30562:SF1">
    <property type="entry name" value="UVRABC SYSTEM PROTEIN C"/>
    <property type="match status" value="1"/>
</dbReference>
<dbReference type="InterPro" id="IPR035901">
    <property type="entry name" value="GIY-YIG_endonuc_sf"/>
</dbReference>
<dbReference type="GO" id="GO:0003677">
    <property type="term" value="F:DNA binding"/>
    <property type="evidence" value="ECO:0007669"/>
    <property type="project" value="UniProtKB-UniRule"/>
</dbReference>
<dbReference type="Gene3D" id="3.40.1440.10">
    <property type="entry name" value="GIY-YIG endonuclease"/>
    <property type="match status" value="1"/>
</dbReference>
<evidence type="ECO:0000256" key="3">
    <source>
        <dbReference type="ARBA" id="ARBA00022769"/>
    </source>
</evidence>
<dbReference type="Gene3D" id="3.30.420.340">
    <property type="entry name" value="UvrC, RNAse H endonuclease domain"/>
    <property type="match status" value="1"/>
</dbReference>
<organism evidence="10 11">
    <name type="scientific">Methanobacterium alkalithermotolerans</name>
    <dbReference type="NCBI Taxonomy" id="2731220"/>
    <lineage>
        <taxon>Archaea</taxon>
        <taxon>Methanobacteriati</taxon>
        <taxon>Methanobacteriota</taxon>
        <taxon>Methanomada group</taxon>
        <taxon>Methanobacteria</taxon>
        <taxon>Methanobacteriales</taxon>
        <taxon>Methanobacteriaceae</taxon>
        <taxon>Methanobacterium</taxon>
    </lineage>
</organism>
<comment type="function">
    <text evidence="6">The UvrABC repair system catalyzes the recognition and processing of DNA lesions. UvrC both incises the 5' and 3' sides of the lesion. The N-terminal half is responsible for the 3' incision and the C-terminal half is responsible for the 5' incision.</text>
</comment>
<dbReference type="FunFam" id="3.40.1440.10:FF:000001">
    <property type="entry name" value="UvrABC system protein C"/>
    <property type="match status" value="1"/>
</dbReference>
<dbReference type="Pfam" id="PF08459">
    <property type="entry name" value="UvrC_RNaseH_dom"/>
    <property type="match status" value="1"/>
</dbReference>
<accession>A0A8T8K3I2</accession>
<dbReference type="KEGG" id="meme:HYG87_01165"/>
<dbReference type="RefSeq" id="WP_211533414.1">
    <property type="nucleotide sequence ID" value="NZ_CP058560.1"/>
</dbReference>
<keyword evidence="1 6" id="KW-0963">Cytoplasm</keyword>
<dbReference type="InterPro" id="IPR047296">
    <property type="entry name" value="GIY-YIG_UvrC_Cho"/>
</dbReference>
<evidence type="ECO:0000256" key="2">
    <source>
        <dbReference type="ARBA" id="ARBA00022763"/>
    </source>
</evidence>
<dbReference type="OrthoDB" id="121419at2157"/>
<proteinExistence type="inferred from homology"/>
<gene>
    <name evidence="6 10" type="primary">uvrC</name>
    <name evidence="10" type="ORF">HYG87_01165</name>
</gene>
<protein>
    <recommendedName>
        <fullName evidence="6">UvrABC system protein C</fullName>
        <shortName evidence="6">Protein UvrC</shortName>
    </recommendedName>
    <alternativeName>
        <fullName evidence="6">Excinuclease ABC subunit C</fullName>
    </alternativeName>
</protein>
<comment type="subunit">
    <text evidence="6">Interacts with UvrB in an incision complex.</text>
</comment>
<dbReference type="InterPro" id="IPR004791">
    <property type="entry name" value="UvrC"/>
</dbReference>
<dbReference type="Pfam" id="PF14520">
    <property type="entry name" value="HHH_5"/>
    <property type="match status" value="1"/>
</dbReference>
<keyword evidence="11" id="KW-1185">Reference proteome</keyword>
<sequence length="590" mass="67827">MSTKVDSADDLPDKTGVYIMKNARDEVIYVGKSVSLKKRVKSYFKEDLDSPKTRVLMNQFHSLEYIITDTEKEALILEATLIKRHRPQYNVRLKDDKRYPYIKITRENYPRIIITRSISSDGSHYFGPFTDVGSVRKTLKFIKALFKVRDCKKMDGPCLNSQIDLCYAPCAEGISREDYQKIIDSIDLFFQGKYSRIISSLNKEMKEAAISHEFEKAGVLRDQINAIKDVMERQFVAFTNQLDQDIIAGSIDKKMAVMVVFSVREGKIMGKDDFLMAGVENSSPEEILSAFIKQYYANPRYIPGEIIIQYPVPDQKIIREWLSDLRGAAIKVTIPQKGHKYRLLQMASKNASVIRNQEKQVKNALIDLKKYLKLPHMPHIIEGFDVSNIAGKSAVGSMVQFQDAKPRKGKYRRYKLKTPGPDDYGMMQELITRRYQKIIEDGESPPDLILVDGGKGQLKVALNALKSLELVHIPVIGLAKEFEHVFIPQTAEPLILPRNSEALFLLQRIRDEAHRFAVSYHRKLRSKELEHSPLDDIKGVGSKRKMNLMRHFKDVEKIKKASLEEIMEVKGLNRQVAENIYYHFHPHSNK</sequence>
<dbReference type="PROSITE" id="PS50164">
    <property type="entry name" value="GIY_YIG"/>
    <property type="match status" value="1"/>
</dbReference>
<dbReference type="InterPro" id="IPR001943">
    <property type="entry name" value="UVR_dom"/>
</dbReference>
<dbReference type="SUPFAM" id="SSF46600">
    <property type="entry name" value="C-terminal UvrC-binding domain of UvrB"/>
    <property type="match status" value="1"/>
</dbReference>
<dbReference type="Gene3D" id="1.10.150.20">
    <property type="entry name" value="5' to 3' exonuclease, C-terminal subdomain"/>
    <property type="match status" value="1"/>
</dbReference>
<keyword evidence="6" id="KW-0742">SOS response</keyword>
<evidence type="ECO:0000256" key="5">
    <source>
        <dbReference type="ARBA" id="ARBA00023204"/>
    </source>
</evidence>
<keyword evidence="2 6" id="KW-0227">DNA damage</keyword>
<dbReference type="SUPFAM" id="SSF47781">
    <property type="entry name" value="RuvA domain 2-like"/>
    <property type="match status" value="1"/>
</dbReference>
<dbReference type="GO" id="GO:0006289">
    <property type="term" value="P:nucleotide-excision repair"/>
    <property type="evidence" value="ECO:0007669"/>
    <property type="project" value="UniProtKB-UniRule"/>
</dbReference>
<dbReference type="InterPro" id="IPR038476">
    <property type="entry name" value="UvrC_RNase_H_dom_sf"/>
</dbReference>
<dbReference type="GeneID" id="64819331"/>
<dbReference type="Proteomes" id="UP000681041">
    <property type="component" value="Chromosome"/>
</dbReference>
<keyword evidence="3 6" id="KW-0228">DNA excision</keyword>
<dbReference type="GO" id="GO:0005737">
    <property type="term" value="C:cytoplasm"/>
    <property type="evidence" value="ECO:0007669"/>
    <property type="project" value="UniProtKB-SubCell"/>
</dbReference>
<dbReference type="NCBIfam" id="NF001824">
    <property type="entry name" value="PRK00558.1-5"/>
    <property type="match status" value="1"/>
</dbReference>
<dbReference type="NCBIfam" id="TIGR00194">
    <property type="entry name" value="uvrC"/>
    <property type="match status" value="1"/>
</dbReference>
<evidence type="ECO:0000313" key="10">
    <source>
        <dbReference type="EMBL" id="QUH22469.1"/>
    </source>
</evidence>
<reference evidence="10" key="1">
    <citation type="submission" date="2020-07" db="EMBL/GenBank/DDBJ databases">
        <title>Methanobacterium. sp. MethCan genome.</title>
        <authorList>
            <person name="Postec A."/>
            <person name="Quemeneur M."/>
        </authorList>
    </citation>
    <scope>NUCLEOTIDE SEQUENCE</scope>
    <source>
        <strain evidence="10">MethCAN</strain>
    </source>
</reference>
<dbReference type="Gene3D" id="4.10.860.10">
    <property type="entry name" value="UVR domain"/>
    <property type="match status" value="1"/>
</dbReference>
<dbReference type="GO" id="GO:0009432">
    <property type="term" value="P:SOS response"/>
    <property type="evidence" value="ECO:0007669"/>
    <property type="project" value="UniProtKB-UniRule"/>
</dbReference>
<keyword evidence="4 6" id="KW-0267">Excision nuclease</keyword>
<evidence type="ECO:0000256" key="6">
    <source>
        <dbReference type="HAMAP-Rule" id="MF_00203"/>
    </source>
</evidence>
<dbReference type="InterPro" id="IPR036876">
    <property type="entry name" value="UVR_dom_sf"/>
</dbReference>
<dbReference type="CDD" id="cd10434">
    <property type="entry name" value="GIY-YIG_UvrC_Cho"/>
    <property type="match status" value="1"/>
</dbReference>
<evidence type="ECO:0000256" key="4">
    <source>
        <dbReference type="ARBA" id="ARBA00022881"/>
    </source>
</evidence>
<dbReference type="Pfam" id="PF01541">
    <property type="entry name" value="GIY-YIG"/>
    <property type="match status" value="1"/>
</dbReference>
<comment type="subcellular location">
    <subcellularLocation>
        <location evidence="6">Cytoplasm</location>
    </subcellularLocation>
</comment>
<feature type="domain" description="UvrC family homology region profile" evidence="9">
    <location>
        <begin position="246"/>
        <end position="465"/>
    </location>
</feature>
<dbReference type="PANTHER" id="PTHR30562">
    <property type="entry name" value="UVRC/OXIDOREDUCTASE"/>
    <property type="match status" value="1"/>
</dbReference>
<dbReference type="PROSITE" id="PS50165">
    <property type="entry name" value="UVRC"/>
    <property type="match status" value="1"/>
</dbReference>
<evidence type="ECO:0000259" key="9">
    <source>
        <dbReference type="PROSITE" id="PS50165"/>
    </source>
</evidence>
<dbReference type="InterPro" id="IPR050066">
    <property type="entry name" value="UvrABC_protein_C"/>
</dbReference>
<evidence type="ECO:0000313" key="11">
    <source>
        <dbReference type="Proteomes" id="UP000681041"/>
    </source>
</evidence>
<dbReference type="InterPro" id="IPR000305">
    <property type="entry name" value="GIY-YIG_endonuc"/>
</dbReference>
<feature type="domain" description="GIY-YIG" evidence="8">
    <location>
        <begin position="13"/>
        <end position="91"/>
    </location>
</feature>
<name>A0A8T8K3I2_9EURY</name>
<dbReference type="GO" id="GO:0009380">
    <property type="term" value="C:excinuclease repair complex"/>
    <property type="evidence" value="ECO:0007669"/>
    <property type="project" value="InterPro"/>
</dbReference>
<dbReference type="InterPro" id="IPR010994">
    <property type="entry name" value="RuvA_2-like"/>
</dbReference>
<dbReference type="Pfam" id="PF02151">
    <property type="entry name" value="UVR"/>
    <property type="match status" value="1"/>
</dbReference>
<dbReference type="PROSITE" id="PS50151">
    <property type="entry name" value="UVR"/>
    <property type="match status" value="1"/>
</dbReference>
<feature type="domain" description="UVR" evidence="7">
    <location>
        <begin position="195"/>
        <end position="230"/>
    </location>
</feature>
<dbReference type="EMBL" id="CP058560">
    <property type="protein sequence ID" value="QUH22469.1"/>
    <property type="molecule type" value="Genomic_DNA"/>
</dbReference>
<comment type="similarity">
    <text evidence="6">Belongs to the UvrC family.</text>
</comment>